<dbReference type="SUPFAM" id="SSF53383">
    <property type="entry name" value="PLP-dependent transferases"/>
    <property type="match status" value="1"/>
</dbReference>
<dbReference type="EMBL" id="VSRR010000459">
    <property type="protein sequence ID" value="MPC15857.1"/>
    <property type="molecule type" value="Genomic_DNA"/>
</dbReference>
<dbReference type="GO" id="GO:0006567">
    <property type="term" value="P:L-threonine catabolic process"/>
    <property type="evidence" value="ECO:0007669"/>
    <property type="project" value="TreeGrafter"/>
</dbReference>
<reference evidence="5 6" key="1">
    <citation type="submission" date="2019-05" db="EMBL/GenBank/DDBJ databases">
        <title>Another draft genome of Portunus trituberculatus and its Hox gene families provides insights of decapod evolution.</title>
        <authorList>
            <person name="Jeong J.-H."/>
            <person name="Song I."/>
            <person name="Kim S."/>
            <person name="Choi T."/>
            <person name="Kim D."/>
            <person name="Ryu S."/>
            <person name="Kim W."/>
        </authorList>
    </citation>
    <scope>NUCLEOTIDE SEQUENCE [LARGE SCALE GENOMIC DNA]</scope>
    <source>
        <tissue evidence="5">Muscle</tissue>
    </source>
</reference>
<dbReference type="PANTHER" id="PTHR48097">
    <property type="entry name" value="L-THREONINE ALDOLASE-RELATED"/>
    <property type="match status" value="1"/>
</dbReference>
<evidence type="ECO:0000259" key="4">
    <source>
        <dbReference type="Pfam" id="PF01212"/>
    </source>
</evidence>
<dbReference type="GO" id="GO:0008732">
    <property type="term" value="F:L-allo-threonine aldolase activity"/>
    <property type="evidence" value="ECO:0007669"/>
    <property type="project" value="TreeGrafter"/>
</dbReference>
<dbReference type="GO" id="GO:0006545">
    <property type="term" value="P:glycine biosynthetic process"/>
    <property type="evidence" value="ECO:0007669"/>
    <property type="project" value="TreeGrafter"/>
</dbReference>
<dbReference type="Pfam" id="PF01212">
    <property type="entry name" value="Beta_elim_lyase"/>
    <property type="match status" value="1"/>
</dbReference>
<dbReference type="GO" id="GO:0005829">
    <property type="term" value="C:cytosol"/>
    <property type="evidence" value="ECO:0007669"/>
    <property type="project" value="TreeGrafter"/>
</dbReference>
<sequence length="121" mass="13999">MVRMVRLSQGLMRWWSHKSPHLRMYHQWSPPPLTSSQEEVKHHIVDLRSDTVTKPTDGMKKAMMEALLGDDVYREDPTVSELENRMIHLTGKEAALFVPSGTMGNLISSWWYTTSHYSNIS</sequence>
<dbReference type="OrthoDB" id="10261951at2759"/>
<evidence type="ECO:0000313" key="5">
    <source>
        <dbReference type="EMBL" id="MPC15857.1"/>
    </source>
</evidence>
<evidence type="ECO:0000256" key="3">
    <source>
        <dbReference type="ARBA" id="ARBA00022898"/>
    </source>
</evidence>
<name>A0A5B7D1E3_PORTR</name>
<dbReference type="Gene3D" id="3.40.640.10">
    <property type="entry name" value="Type I PLP-dependent aspartate aminotransferase-like (Major domain)"/>
    <property type="match status" value="1"/>
</dbReference>
<comment type="cofactor">
    <cofactor evidence="1">
        <name>pyridoxal 5'-phosphate</name>
        <dbReference type="ChEBI" id="CHEBI:597326"/>
    </cofactor>
</comment>
<evidence type="ECO:0000313" key="6">
    <source>
        <dbReference type="Proteomes" id="UP000324222"/>
    </source>
</evidence>
<proteinExistence type="inferred from homology"/>
<dbReference type="InterPro" id="IPR015421">
    <property type="entry name" value="PyrdxlP-dep_Trfase_major"/>
</dbReference>
<dbReference type="InterPro" id="IPR001597">
    <property type="entry name" value="ArAA_b-elim_lyase/Thr_aldolase"/>
</dbReference>
<protein>
    <submittedName>
        <fullName evidence="5">Putative low-specificity L-threonine aldolase 1</fullName>
    </submittedName>
</protein>
<dbReference type="InterPro" id="IPR015424">
    <property type="entry name" value="PyrdxlP-dep_Trfase"/>
</dbReference>
<dbReference type="AlphaFoldDB" id="A0A5B7D1E3"/>
<comment type="caution">
    <text evidence="5">The sequence shown here is derived from an EMBL/GenBank/DDBJ whole genome shotgun (WGS) entry which is preliminary data.</text>
</comment>
<gene>
    <name evidence="5" type="primary">THA1</name>
    <name evidence="5" type="ORF">E2C01_008660</name>
</gene>
<dbReference type="Proteomes" id="UP000324222">
    <property type="component" value="Unassembled WGS sequence"/>
</dbReference>
<feature type="domain" description="Aromatic amino acid beta-eliminating lyase/threonine aldolase" evidence="4">
    <location>
        <begin position="46"/>
        <end position="114"/>
    </location>
</feature>
<keyword evidence="3" id="KW-0663">Pyridoxal phosphate</keyword>
<dbReference type="PANTHER" id="PTHR48097:SF9">
    <property type="entry name" value="L-THREONINE ALDOLASE"/>
    <property type="match status" value="1"/>
</dbReference>
<evidence type="ECO:0000256" key="2">
    <source>
        <dbReference type="ARBA" id="ARBA00006966"/>
    </source>
</evidence>
<organism evidence="5 6">
    <name type="scientific">Portunus trituberculatus</name>
    <name type="common">Swimming crab</name>
    <name type="synonym">Neptunus trituberculatus</name>
    <dbReference type="NCBI Taxonomy" id="210409"/>
    <lineage>
        <taxon>Eukaryota</taxon>
        <taxon>Metazoa</taxon>
        <taxon>Ecdysozoa</taxon>
        <taxon>Arthropoda</taxon>
        <taxon>Crustacea</taxon>
        <taxon>Multicrustacea</taxon>
        <taxon>Malacostraca</taxon>
        <taxon>Eumalacostraca</taxon>
        <taxon>Eucarida</taxon>
        <taxon>Decapoda</taxon>
        <taxon>Pleocyemata</taxon>
        <taxon>Brachyura</taxon>
        <taxon>Eubrachyura</taxon>
        <taxon>Portunoidea</taxon>
        <taxon>Portunidae</taxon>
        <taxon>Portuninae</taxon>
        <taxon>Portunus</taxon>
    </lineage>
</organism>
<keyword evidence="6" id="KW-1185">Reference proteome</keyword>
<evidence type="ECO:0000256" key="1">
    <source>
        <dbReference type="ARBA" id="ARBA00001933"/>
    </source>
</evidence>
<comment type="similarity">
    <text evidence="2">Belongs to the threonine aldolase family.</text>
</comment>
<accession>A0A5B7D1E3</accession>